<gene>
    <name evidence="1" type="ORF">KMW28_24225</name>
</gene>
<protein>
    <submittedName>
        <fullName evidence="1">Uncharacterized protein</fullName>
    </submittedName>
</protein>
<proteinExistence type="predicted"/>
<dbReference type="EMBL" id="CP076133">
    <property type="protein sequence ID" value="QWG05530.1"/>
    <property type="molecule type" value="Genomic_DNA"/>
</dbReference>
<accession>A0AAX1NDH4</accession>
<evidence type="ECO:0000313" key="1">
    <source>
        <dbReference type="EMBL" id="QWG05530.1"/>
    </source>
</evidence>
<dbReference type="AlphaFoldDB" id="A0AAX1NDH4"/>
<dbReference type="KEGG" id="fya:KMW28_24225"/>
<keyword evidence="2" id="KW-1185">Reference proteome</keyword>
<evidence type="ECO:0000313" key="2">
    <source>
        <dbReference type="Proteomes" id="UP000678679"/>
    </source>
</evidence>
<sequence>MKLQLLPLLPILLITSLSISIADPFNNYNNSRFLDSESDSLISHIRQTTPIRKKYLDYKKAFPFKLSLKEMSSDVLGLIKYTTIDNSNRTLETESNRYSLLDHFENDKTFYFRIIEENEYCCRIIYLVFYDKLKSQVTGLSQFGIYGGDGGWETSSTENWESESILTLNKLVINDYDNVDDSYTERKDSLTYKYEILSSNINVTLLDSVRTERIIR</sequence>
<reference evidence="1 2" key="1">
    <citation type="submission" date="2021-05" db="EMBL/GenBank/DDBJ databases">
        <title>Comparative genomic studies on the polysaccharide-degrading batcterial strains of the Flammeovirga genus.</title>
        <authorList>
            <person name="Zewei F."/>
            <person name="Zheng Z."/>
            <person name="Yu L."/>
            <person name="Ruyue G."/>
            <person name="Yanhong M."/>
            <person name="Yuanyuan C."/>
            <person name="Jingyan G."/>
            <person name="Wenjun H."/>
        </authorList>
    </citation>
    <scope>NUCLEOTIDE SEQUENCE [LARGE SCALE GENOMIC DNA]</scope>
    <source>
        <strain evidence="1 2">NBRC:100898</strain>
    </source>
</reference>
<organism evidence="1 2">
    <name type="scientific">Flammeovirga yaeyamensis</name>
    <dbReference type="NCBI Taxonomy" id="367791"/>
    <lineage>
        <taxon>Bacteria</taxon>
        <taxon>Pseudomonadati</taxon>
        <taxon>Bacteroidota</taxon>
        <taxon>Cytophagia</taxon>
        <taxon>Cytophagales</taxon>
        <taxon>Flammeovirgaceae</taxon>
        <taxon>Flammeovirga</taxon>
    </lineage>
</organism>
<dbReference type="Proteomes" id="UP000678679">
    <property type="component" value="Chromosome 2"/>
</dbReference>
<dbReference type="RefSeq" id="WP_169661819.1">
    <property type="nucleotide sequence ID" value="NZ_CP076133.1"/>
</dbReference>
<name>A0AAX1NDH4_9BACT</name>